<protein>
    <submittedName>
        <fullName evidence="1">Uncharacterized protein</fullName>
    </submittedName>
</protein>
<evidence type="ECO:0000313" key="1">
    <source>
        <dbReference type="EMBL" id="MDP0971575.1"/>
    </source>
</evidence>
<accession>A0AAW8AR07</accession>
<proteinExistence type="predicted"/>
<dbReference type="EMBL" id="JAUUIA010000927">
    <property type="protein sequence ID" value="MDP0971575.1"/>
    <property type="molecule type" value="Genomic_DNA"/>
</dbReference>
<dbReference type="AlphaFoldDB" id="A0AAW8AR07"/>
<organism evidence="1 2">
    <name type="scientific">Klebsiella pneumoniae</name>
    <dbReference type="NCBI Taxonomy" id="573"/>
    <lineage>
        <taxon>Bacteria</taxon>
        <taxon>Pseudomonadati</taxon>
        <taxon>Pseudomonadota</taxon>
        <taxon>Gammaproteobacteria</taxon>
        <taxon>Enterobacterales</taxon>
        <taxon>Enterobacteriaceae</taxon>
        <taxon>Klebsiella/Raoultella group</taxon>
        <taxon>Klebsiella</taxon>
        <taxon>Klebsiella pneumoniae complex</taxon>
    </lineage>
</organism>
<reference evidence="1" key="1">
    <citation type="submission" date="2023-07" db="EMBL/GenBank/DDBJ databases">
        <authorList>
            <person name="Peng Z."/>
        </authorList>
    </citation>
    <scope>NUCLEOTIDE SEQUENCE</scope>
    <source>
        <strain evidence="1">KP219</strain>
    </source>
</reference>
<dbReference type="InterPro" id="IPR029044">
    <property type="entry name" value="Nucleotide-diphossugar_trans"/>
</dbReference>
<gene>
    <name evidence="1" type="ORF">Q6294_32040</name>
</gene>
<evidence type="ECO:0000313" key="2">
    <source>
        <dbReference type="Proteomes" id="UP001244490"/>
    </source>
</evidence>
<sequence>HLQAQPADWLFGRVLFDHDGALVPEPFIVPSYSYGNLVTRNFVPHPATFIRATVFRELGGFRRDLKFAMDYEFFLRLGRAHPPL</sequence>
<name>A0AAW8AR07_KLEPN</name>
<dbReference type="SUPFAM" id="SSF53448">
    <property type="entry name" value="Nucleotide-diphospho-sugar transferases"/>
    <property type="match status" value="1"/>
</dbReference>
<comment type="caution">
    <text evidence="1">The sequence shown here is derived from an EMBL/GenBank/DDBJ whole genome shotgun (WGS) entry which is preliminary data.</text>
</comment>
<dbReference type="Gene3D" id="3.90.550.10">
    <property type="entry name" value="Spore Coat Polysaccharide Biosynthesis Protein SpsA, Chain A"/>
    <property type="match status" value="1"/>
</dbReference>
<feature type="non-terminal residue" evidence="1">
    <location>
        <position position="84"/>
    </location>
</feature>
<feature type="non-terminal residue" evidence="1">
    <location>
        <position position="1"/>
    </location>
</feature>
<dbReference type="Proteomes" id="UP001244490">
    <property type="component" value="Unassembled WGS sequence"/>
</dbReference>